<protein>
    <submittedName>
        <fullName evidence="2">Uncharacterized protein</fullName>
    </submittedName>
</protein>
<gene>
    <name evidence="2" type="ORF">M9458_048159</name>
</gene>
<dbReference type="AlphaFoldDB" id="A0ABD0N5Q3"/>
<feature type="compositionally biased region" description="Basic and acidic residues" evidence="1">
    <location>
        <begin position="37"/>
        <end position="49"/>
    </location>
</feature>
<sequence>TMGLNWREAMFRCVEIVLPQSGAPQEPEPSPPSPRCVEQKPDPAADGEPKLAATDEPSTIGAKELRTVLEPHATSDQVRELATELTMEKSAMDSESAEGSSAHCTVPEGELSSVDWILPALPLSSSACPEPSISPEPSICPELSACPEVTMEVVPLSLSLLVLGAALCCVWAAHTVSNPLDHSELPPSLPLLPPLHQSSTSPPLFPGSPSAHPQPTICVVGSPWVCQSPLASWLEDP</sequence>
<accession>A0ABD0N5Q3</accession>
<dbReference type="Proteomes" id="UP001529510">
    <property type="component" value="Unassembled WGS sequence"/>
</dbReference>
<proteinExistence type="predicted"/>
<feature type="non-terminal residue" evidence="2">
    <location>
        <position position="1"/>
    </location>
</feature>
<name>A0ABD0N5Q3_CIRMR</name>
<feature type="non-terminal residue" evidence="2">
    <location>
        <position position="237"/>
    </location>
</feature>
<comment type="caution">
    <text evidence="2">The sequence shown here is derived from an EMBL/GenBank/DDBJ whole genome shotgun (WGS) entry which is preliminary data.</text>
</comment>
<evidence type="ECO:0000313" key="3">
    <source>
        <dbReference type="Proteomes" id="UP001529510"/>
    </source>
</evidence>
<reference evidence="2 3" key="1">
    <citation type="submission" date="2024-05" db="EMBL/GenBank/DDBJ databases">
        <title>Genome sequencing and assembly of Indian major carp, Cirrhinus mrigala (Hamilton, 1822).</title>
        <authorList>
            <person name="Mohindra V."/>
            <person name="Chowdhury L.M."/>
            <person name="Lal K."/>
            <person name="Jena J.K."/>
        </authorList>
    </citation>
    <scope>NUCLEOTIDE SEQUENCE [LARGE SCALE GENOMIC DNA]</scope>
    <source>
        <strain evidence="2">CM1030</strain>
        <tissue evidence="2">Blood</tissue>
    </source>
</reference>
<feature type="region of interest" description="Disordered" evidence="1">
    <location>
        <begin position="20"/>
        <end position="62"/>
    </location>
</feature>
<evidence type="ECO:0000256" key="1">
    <source>
        <dbReference type="SAM" id="MobiDB-lite"/>
    </source>
</evidence>
<organism evidence="2 3">
    <name type="scientific">Cirrhinus mrigala</name>
    <name type="common">Mrigala</name>
    <dbReference type="NCBI Taxonomy" id="683832"/>
    <lineage>
        <taxon>Eukaryota</taxon>
        <taxon>Metazoa</taxon>
        <taxon>Chordata</taxon>
        <taxon>Craniata</taxon>
        <taxon>Vertebrata</taxon>
        <taxon>Euteleostomi</taxon>
        <taxon>Actinopterygii</taxon>
        <taxon>Neopterygii</taxon>
        <taxon>Teleostei</taxon>
        <taxon>Ostariophysi</taxon>
        <taxon>Cypriniformes</taxon>
        <taxon>Cyprinidae</taxon>
        <taxon>Labeoninae</taxon>
        <taxon>Labeonini</taxon>
        <taxon>Cirrhinus</taxon>
    </lineage>
</organism>
<dbReference type="EMBL" id="JAMKFB020000024">
    <property type="protein sequence ID" value="KAL0156913.1"/>
    <property type="molecule type" value="Genomic_DNA"/>
</dbReference>
<evidence type="ECO:0000313" key="2">
    <source>
        <dbReference type="EMBL" id="KAL0156913.1"/>
    </source>
</evidence>
<keyword evidence="3" id="KW-1185">Reference proteome</keyword>